<gene>
    <name evidence="2" type="ORF">HNR50_003743</name>
</gene>
<organism evidence="2 3">
    <name type="scientific">Spirochaeta isovalerica</name>
    <dbReference type="NCBI Taxonomy" id="150"/>
    <lineage>
        <taxon>Bacteria</taxon>
        <taxon>Pseudomonadati</taxon>
        <taxon>Spirochaetota</taxon>
        <taxon>Spirochaetia</taxon>
        <taxon>Spirochaetales</taxon>
        <taxon>Spirochaetaceae</taxon>
        <taxon>Spirochaeta</taxon>
    </lineage>
</organism>
<evidence type="ECO:0000313" key="3">
    <source>
        <dbReference type="Proteomes" id="UP000587760"/>
    </source>
</evidence>
<evidence type="ECO:0000259" key="1">
    <source>
        <dbReference type="PROSITE" id="PS51094"/>
    </source>
</evidence>
<comment type="caution">
    <text evidence="2">The sequence shown here is derived from an EMBL/GenBank/DDBJ whole genome shotgun (WGS) entry which is preliminary data.</text>
</comment>
<dbReference type="CDD" id="cd00211">
    <property type="entry name" value="PTS_IIA_fru"/>
    <property type="match status" value="1"/>
</dbReference>
<accession>A0A841RDE5</accession>
<dbReference type="GO" id="GO:0016740">
    <property type="term" value="F:transferase activity"/>
    <property type="evidence" value="ECO:0007669"/>
    <property type="project" value="UniProtKB-KW"/>
</dbReference>
<dbReference type="PANTHER" id="PTHR47738">
    <property type="entry name" value="PTS SYSTEM FRUCTOSE-LIKE EIIA COMPONENT-RELATED"/>
    <property type="match status" value="1"/>
</dbReference>
<dbReference type="Gene3D" id="3.40.930.10">
    <property type="entry name" value="Mannitol-specific EII, Chain A"/>
    <property type="match status" value="1"/>
</dbReference>
<dbReference type="EMBL" id="JACHGJ010000009">
    <property type="protein sequence ID" value="MBB6482055.1"/>
    <property type="molecule type" value="Genomic_DNA"/>
</dbReference>
<keyword evidence="3" id="KW-1185">Reference proteome</keyword>
<name>A0A841RDE5_9SPIO</name>
<sequence length="274" mass="31110">MDLIHITDVKSCSCGIKAKTKDDVLRKLAKLAVKSIKLDNISEEEVYKKIKERESQGSTGFGGEIAIPHARIKGMEEFLLFIVTDRKGVDFDSLDKKKVRLLFVILGPEEAVNEHLQILASISRAMSQERVKKELLGATTESVLVETFLKYTMEKEEKTSEKRKMKLMILVLYLDEFLYHILEYFIQEGIEGATIMDSSGMGEYISSIPLFATFIGFMNEKKNHSKTIFVLIPENKEAEIVRGIEEITGDLDKKEGAMILTTDISFYKGTMKMM</sequence>
<feature type="domain" description="PTS EIIA type-2" evidence="1">
    <location>
        <begin position="5"/>
        <end position="151"/>
    </location>
</feature>
<dbReference type="InterPro" id="IPR051541">
    <property type="entry name" value="PTS_SugarTrans_NitroReg"/>
</dbReference>
<protein>
    <submittedName>
        <fullName evidence="2">Mannitol/fructose-specific phosphotransferase system IIA component (Ntr-type)</fullName>
    </submittedName>
</protein>
<proteinExistence type="predicted"/>
<dbReference type="Pfam" id="PF00359">
    <property type="entry name" value="PTS_EIIA_2"/>
    <property type="match status" value="1"/>
</dbReference>
<evidence type="ECO:0000313" key="2">
    <source>
        <dbReference type="EMBL" id="MBB6482055.1"/>
    </source>
</evidence>
<dbReference type="AlphaFoldDB" id="A0A841RDE5"/>
<dbReference type="InterPro" id="IPR002178">
    <property type="entry name" value="PTS_EIIA_type-2_dom"/>
</dbReference>
<dbReference type="GO" id="GO:0030295">
    <property type="term" value="F:protein kinase activator activity"/>
    <property type="evidence" value="ECO:0007669"/>
    <property type="project" value="TreeGrafter"/>
</dbReference>
<keyword evidence="2" id="KW-0808">Transferase</keyword>
<dbReference type="RefSeq" id="WP_184748291.1">
    <property type="nucleotide sequence ID" value="NZ_JACHGJ010000009.1"/>
</dbReference>
<dbReference type="Proteomes" id="UP000587760">
    <property type="component" value="Unassembled WGS sequence"/>
</dbReference>
<dbReference type="PROSITE" id="PS51094">
    <property type="entry name" value="PTS_EIIA_TYPE_2"/>
    <property type="match status" value="1"/>
</dbReference>
<dbReference type="SUPFAM" id="SSF55804">
    <property type="entry name" value="Phoshotransferase/anion transport protein"/>
    <property type="match status" value="1"/>
</dbReference>
<reference evidence="2 3" key="1">
    <citation type="submission" date="2020-08" db="EMBL/GenBank/DDBJ databases">
        <title>Genomic Encyclopedia of Type Strains, Phase IV (KMG-IV): sequencing the most valuable type-strain genomes for metagenomic binning, comparative biology and taxonomic classification.</title>
        <authorList>
            <person name="Goeker M."/>
        </authorList>
    </citation>
    <scope>NUCLEOTIDE SEQUENCE [LARGE SCALE GENOMIC DNA]</scope>
    <source>
        <strain evidence="2 3">DSM 2461</strain>
    </source>
</reference>
<dbReference type="PROSITE" id="PS00372">
    <property type="entry name" value="PTS_EIIA_TYPE_2_HIS"/>
    <property type="match status" value="1"/>
</dbReference>
<dbReference type="InterPro" id="IPR016152">
    <property type="entry name" value="PTrfase/Anion_transptr"/>
</dbReference>
<dbReference type="PANTHER" id="PTHR47738:SF1">
    <property type="entry name" value="NITROGEN REGULATORY PROTEIN"/>
    <property type="match status" value="1"/>
</dbReference>